<dbReference type="EMBL" id="JAQFWQ010000039">
    <property type="protein sequence ID" value="MDA2811989.1"/>
    <property type="molecule type" value="Genomic_DNA"/>
</dbReference>
<dbReference type="Pfam" id="PF00378">
    <property type="entry name" value="ECH_1"/>
    <property type="match status" value="1"/>
</dbReference>
<evidence type="ECO:0000256" key="1">
    <source>
        <dbReference type="ARBA" id="ARBA00005254"/>
    </source>
</evidence>
<comment type="similarity">
    <text evidence="1">Belongs to the enoyl-CoA hydratase/isomerase family.</text>
</comment>
<gene>
    <name evidence="2" type="ORF">O4J56_15205</name>
</gene>
<evidence type="ECO:0000313" key="2">
    <source>
        <dbReference type="EMBL" id="MDA2811989.1"/>
    </source>
</evidence>
<organism evidence="2 3">
    <name type="scientific">Nocardiopsis endophytica</name>
    <dbReference type="NCBI Taxonomy" id="3018445"/>
    <lineage>
        <taxon>Bacteria</taxon>
        <taxon>Bacillati</taxon>
        <taxon>Actinomycetota</taxon>
        <taxon>Actinomycetes</taxon>
        <taxon>Streptosporangiales</taxon>
        <taxon>Nocardiopsidaceae</taxon>
        <taxon>Nocardiopsis</taxon>
    </lineage>
</organism>
<proteinExistence type="inferred from homology"/>
<protein>
    <submittedName>
        <fullName evidence="2">Enoyl-CoA hydratase-related protein</fullName>
    </submittedName>
</protein>
<dbReference type="CDD" id="cd06558">
    <property type="entry name" value="crotonase-like"/>
    <property type="match status" value="1"/>
</dbReference>
<accession>A0ABT4U4X0</accession>
<dbReference type="RefSeq" id="WP_270686438.1">
    <property type="nucleotide sequence ID" value="NZ_JAQFWQ010000039.1"/>
</dbReference>
<name>A0ABT4U4X0_9ACTN</name>
<dbReference type="SUPFAM" id="SSF52096">
    <property type="entry name" value="ClpP/crotonase"/>
    <property type="match status" value="1"/>
</dbReference>
<dbReference type="Gene3D" id="1.10.12.10">
    <property type="entry name" value="Lyase 2-enoyl-coa Hydratase, Chain A, domain 2"/>
    <property type="match status" value="1"/>
</dbReference>
<dbReference type="InterPro" id="IPR001753">
    <property type="entry name" value="Enoyl-CoA_hydra/iso"/>
</dbReference>
<evidence type="ECO:0000313" key="3">
    <source>
        <dbReference type="Proteomes" id="UP001527866"/>
    </source>
</evidence>
<dbReference type="InterPro" id="IPR014748">
    <property type="entry name" value="Enoyl-CoA_hydra_C"/>
</dbReference>
<dbReference type="PANTHER" id="PTHR42964:SF1">
    <property type="entry name" value="POLYKETIDE BIOSYNTHESIS ENOYL-COA HYDRATASE PKSH-RELATED"/>
    <property type="match status" value="1"/>
</dbReference>
<reference evidence="2 3" key="1">
    <citation type="submission" date="2023-01" db="EMBL/GenBank/DDBJ databases">
        <title>Draft genome sequence of Nocardiopsis sp. RSe5-2 isolated from halophytes.</title>
        <authorList>
            <person name="Duangmal K."/>
            <person name="Chantavorakit T."/>
        </authorList>
    </citation>
    <scope>NUCLEOTIDE SEQUENCE [LARGE SCALE GENOMIC DNA]</scope>
    <source>
        <strain evidence="2 3">RSe5-2</strain>
    </source>
</reference>
<dbReference type="Proteomes" id="UP001527866">
    <property type="component" value="Unassembled WGS sequence"/>
</dbReference>
<comment type="caution">
    <text evidence="2">The sequence shown here is derived from an EMBL/GenBank/DDBJ whole genome shotgun (WGS) entry which is preliminary data.</text>
</comment>
<dbReference type="InterPro" id="IPR051683">
    <property type="entry name" value="Enoyl-CoA_Hydratase/Isomerase"/>
</dbReference>
<sequence length="263" mass="27276">MAEADGGGPPVRRTTERGIATITLDSERNRNALSAPLRTALLAGLRAAMADEDVRAVVLTGAGSVFCAGADLKEVAERLAGRDPDPGAPGMGEIFSAIMDAPKPVVARLNGTARAGGLGLVAAADMAIAPEDTEFAFTEVRIGLVPAVISVPVRQRLHDRALSRYLLTGEVFGAREAVAAGLLTEAVPRGDLDAAVERVADGLRAAAPGALAGAKALLAERGAEERAAEFARMTELSESYFAGEEAAEGRSAFFEKRGARWVL</sequence>
<dbReference type="PANTHER" id="PTHR42964">
    <property type="entry name" value="ENOYL-COA HYDRATASE"/>
    <property type="match status" value="1"/>
</dbReference>
<dbReference type="InterPro" id="IPR029045">
    <property type="entry name" value="ClpP/crotonase-like_dom_sf"/>
</dbReference>
<dbReference type="Gene3D" id="3.90.226.10">
    <property type="entry name" value="2-enoyl-CoA Hydratase, Chain A, domain 1"/>
    <property type="match status" value="1"/>
</dbReference>
<keyword evidence="3" id="KW-1185">Reference proteome</keyword>